<evidence type="ECO:0000256" key="3">
    <source>
        <dbReference type="ARBA" id="ARBA00022801"/>
    </source>
</evidence>
<feature type="chain" id="PRO_5036673496" description="N-acetylmuramoyl-L-alanine amidase" evidence="4">
    <location>
        <begin position="26"/>
        <end position="407"/>
    </location>
</feature>
<comment type="catalytic activity">
    <reaction evidence="1">
        <text>Hydrolyzes the link between N-acetylmuramoyl residues and L-amino acid residues in certain cell-wall glycopeptides.</text>
        <dbReference type="EC" id="3.5.1.28"/>
    </reaction>
</comment>
<reference evidence="6 7" key="1">
    <citation type="journal article" date="2014" name="Int. J. Syst. Evol. Microbiol.">
        <title>Complete genome sequence of Corynebacterium casei LMG S-19264T (=DSM 44701T), isolated from a smear-ripened cheese.</title>
        <authorList>
            <consortium name="US DOE Joint Genome Institute (JGI-PGF)"/>
            <person name="Walter F."/>
            <person name="Albersmeier A."/>
            <person name="Kalinowski J."/>
            <person name="Ruckert C."/>
        </authorList>
    </citation>
    <scope>NUCLEOTIDE SEQUENCE [LARGE SCALE GENOMIC DNA]</scope>
    <source>
        <strain evidence="6 7">CGMCC 1.9161</strain>
    </source>
</reference>
<dbReference type="InterPro" id="IPR050695">
    <property type="entry name" value="N-acetylmuramoyl_amidase_3"/>
</dbReference>
<feature type="signal peptide" evidence="4">
    <location>
        <begin position="1"/>
        <end position="25"/>
    </location>
</feature>
<proteinExistence type="predicted"/>
<name>A0A917Q3T9_9HYPH</name>
<dbReference type="CDD" id="cd02696">
    <property type="entry name" value="MurNAc-LAA"/>
    <property type="match status" value="1"/>
</dbReference>
<dbReference type="AlphaFoldDB" id="A0A917Q3T9"/>
<evidence type="ECO:0000313" key="7">
    <source>
        <dbReference type="Proteomes" id="UP000600449"/>
    </source>
</evidence>
<dbReference type="Pfam" id="PF11741">
    <property type="entry name" value="AMIN"/>
    <property type="match status" value="1"/>
</dbReference>
<keyword evidence="7" id="KW-1185">Reference proteome</keyword>
<keyword evidence="3" id="KW-0378">Hydrolase</keyword>
<evidence type="ECO:0000259" key="5">
    <source>
        <dbReference type="SMART" id="SM00646"/>
    </source>
</evidence>
<dbReference type="EC" id="3.5.1.28" evidence="2"/>
<comment type="caution">
    <text evidence="6">The sequence shown here is derived from an EMBL/GenBank/DDBJ whole genome shotgun (WGS) entry which is preliminary data.</text>
</comment>
<dbReference type="InterPro" id="IPR021731">
    <property type="entry name" value="AMIN_dom"/>
</dbReference>
<dbReference type="RefSeq" id="WP_188908258.1">
    <property type="nucleotide sequence ID" value="NZ_BMMF01000001.1"/>
</dbReference>
<evidence type="ECO:0000256" key="1">
    <source>
        <dbReference type="ARBA" id="ARBA00001561"/>
    </source>
</evidence>
<dbReference type="GO" id="GO:0009253">
    <property type="term" value="P:peptidoglycan catabolic process"/>
    <property type="evidence" value="ECO:0007669"/>
    <property type="project" value="InterPro"/>
</dbReference>
<dbReference type="EMBL" id="BMMF01000001">
    <property type="protein sequence ID" value="GGK17738.1"/>
    <property type="molecule type" value="Genomic_DNA"/>
</dbReference>
<protein>
    <recommendedName>
        <fullName evidence="2">N-acetylmuramoyl-L-alanine amidase</fullName>
        <ecNumber evidence="2">3.5.1.28</ecNumber>
    </recommendedName>
</protein>
<evidence type="ECO:0000256" key="4">
    <source>
        <dbReference type="SAM" id="SignalP"/>
    </source>
</evidence>
<dbReference type="PANTHER" id="PTHR30404">
    <property type="entry name" value="N-ACETYLMURAMOYL-L-ALANINE AMIDASE"/>
    <property type="match status" value="1"/>
</dbReference>
<dbReference type="SMART" id="SM00646">
    <property type="entry name" value="Ami_3"/>
    <property type="match status" value="1"/>
</dbReference>
<dbReference type="GO" id="GO:0008745">
    <property type="term" value="F:N-acetylmuramoyl-L-alanine amidase activity"/>
    <property type="evidence" value="ECO:0007669"/>
    <property type="project" value="UniProtKB-EC"/>
</dbReference>
<accession>A0A917Q3T9</accession>
<feature type="domain" description="MurNAc-LAA" evidence="5">
    <location>
        <begin position="233"/>
        <end position="388"/>
    </location>
</feature>
<dbReference type="Gene3D" id="3.40.630.40">
    <property type="entry name" value="Zn-dependent exopeptidases"/>
    <property type="match status" value="1"/>
</dbReference>
<dbReference type="Proteomes" id="UP000600449">
    <property type="component" value="Unassembled WGS sequence"/>
</dbReference>
<dbReference type="PANTHER" id="PTHR30404:SF0">
    <property type="entry name" value="N-ACETYLMURAMOYL-L-ALANINE AMIDASE AMIC"/>
    <property type="match status" value="1"/>
</dbReference>
<dbReference type="SUPFAM" id="SSF53187">
    <property type="entry name" value="Zn-dependent exopeptidases"/>
    <property type="match status" value="1"/>
</dbReference>
<dbReference type="InterPro" id="IPR002508">
    <property type="entry name" value="MurNAc-LAA_cat"/>
</dbReference>
<evidence type="ECO:0000313" key="6">
    <source>
        <dbReference type="EMBL" id="GGK17738.1"/>
    </source>
</evidence>
<keyword evidence="4" id="KW-0732">Signal</keyword>
<evidence type="ECO:0000256" key="2">
    <source>
        <dbReference type="ARBA" id="ARBA00011901"/>
    </source>
</evidence>
<dbReference type="GO" id="GO:0030288">
    <property type="term" value="C:outer membrane-bounded periplasmic space"/>
    <property type="evidence" value="ECO:0007669"/>
    <property type="project" value="TreeGrafter"/>
</dbReference>
<organism evidence="6 7">
    <name type="scientific">Salinarimonas ramus</name>
    <dbReference type="NCBI Taxonomy" id="690164"/>
    <lineage>
        <taxon>Bacteria</taxon>
        <taxon>Pseudomonadati</taxon>
        <taxon>Pseudomonadota</taxon>
        <taxon>Alphaproteobacteria</taxon>
        <taxon>Hyphomicrobiales</taxon>
        <taxon>Salinarimonadaceae</taxon>
        <taxon>Salinarimonas</taxon>
    </lineage>
</organism>
<gene>
    <name evidence="6" type="ORF">GCM10011322_00520</name>
</gene>
<sequence>MRPLAAVLAACLILVVSGLLAPARAAGIVAIAAAIEEVGAETRLTFTLNAPVEARAFAIDRPQRIVLDLPAVNFQVPAEEAGAAGGVVASMRWGLFAADRARVVIDLAAPARVVGTALVSRNDGAHLLTLTLAPVEATDFAAAVAADADAYGLASLRPALAPEGALVDPRPTIVIDPGHGGIDPGAIAQGGVEEADVVLGFALALRDRLAESGRFRVLMTREADVFVPLGERVGFARRAQADLFVSVHADSLSSAPQVSGLTVYTNSDTASDRASATLAERENSADALAGLDTQEARDEVADILRELAERETRGYSHVFATTLIDQMDGVARLNKNPHRQAAFVVLRAYDVPSVLVELGYLSSRRDIALLTSREWRDRATAAMGDAVERFFAPRLADRAAAAAAVSP</sequence>
<dbReference type="Pfam" id="PF01520">
    <property type="entry name" value="Amidase_3"/>
    <property type="match status" value="1"/>
</dbReference>
<dbReference type="Gene3D" id="2.60.40.3500">
    <property type="match status" value="1"/>
</dbReference>